<organism evidence="12 13">
    <name type="scientific">Faecalicatena orotica</name>
    <dbReference type="NCBI Taxonomy" id="1544"/>
    <lineage>
        <taxon>Bacteria</taxon>
        <taxon>Bacillati</taxon>
        <taxon>Bacillota</taxon>
        <taxon>Clostridia</taxon>
        <taxon>Lachnospirales</taxon>
        <taxon>Lachnospiraceae</taxon>
        <taxon>Faecalicatena</taxon>
    </lineage>
</organism>
<dbReference type="PROSITE" id="PS50893">
    <property type="entry name" value="ABC_TRANSPORTER_2"/>
    <property type="match status" value="1"/>
</dbReference>
<name>A0A2Y9BP78_9FIRM</name>
<dbReference type="InterPro" id="IPR003593">
    <property type="entry name" value="AAA+_ATPase"/>
</dbReference>
<keyword evidence="7 9" id="KW-1133">Transmembrane helix</keyword>
<dbReference type="GO" id="GO:0016887">
    <property type="term" value="F:ATP hydrolysis activity"/>
    <property type="evidence" value="ECO:0007669"/>
    <property type="project" value="InterPro"/>
</dbReference>
<evidence type="ECO:0000256" key="9">
    <source>
        <dbReference type="SAM" id="Phobius"/>
    </source>
</evidence>
<dbReference type="InterPro" id="IPR011527">
    <property type="entry name" value="ABC1_TM_dom"/>
</dbReference>
<dbReference type="InterPro" id="IPR027417">
    <property type="entry name" value="P-loop_NTPase"/>
</dbReference>
<dbReference type="Gene3D" id="3.40.50.300">
    <property type="entry name" value="P-loop containing nucleotide triphosphate hydrolases"/>
    <property type="match status" value="1"/>
</dbReference>
<dbReference type="GO" id="GO:0015421">
    <property type="term" value="F:ABC-type oligopeptide transporter activity"/>
    <property type="evidence" value="ECO:0007669"/>
    <property type="project" value="TreeGrafter"/>
</dbReference>
<dbReference type="Pfam" id="PF00005">
    <property type="entry name" value="ABC_tran"/>
    <property type="match status" value="1"/>
</dbReference>
<feature type="transmembrane region" description="Helical" evidence="9">
    <location>
        <begin position="154"/>
        <end position="180"/>
    </location>
</feature>
<dbReference type="PROSITE" id="PS00211">
    <property type="entry name" value="ABC_TRANSPORTER_1"/>
    <property type="match status" value="1"/>
</dbReference>
<dbReference type="SMART" id="SM00382">
    <property type="entry name" value="AAA"/>
    <property type="match status" value="1"/>
</dbReference>
<evidence type="ECO:0000259" key="10">
    <source>
        <dbReference type="PROSITE" id="PS50893"/>
    </source>
</evidence>
<feature type="transmembrane region" description="Helical" evidence="9">
    <location>
        <begin position="127"/>
        <end position="148"/>
    </location>
</feature>
<dbReference type="Gene3D" id="1.20.1560.10">
    <property type="entry name" value="ABC transporter type 1, transmembrane domain"/>
    <property type="match status" value="1"/>
</dbReference>
<feature type="transmembrane region" description="Helical" evidence="9">
    <location>
        <begin position="282"/>
        <end position="303"/>
    </location>
</feature>
<evidence type="ECO:0000259" key="11">
    <source>
        <dbReference type="PROSITE" id="PS50929"/>
    </source>
</evidence>
<dbReference type="InterPro" id="IPR039421">
    <property type="entry name" value="Type_1_exporter"/>
</dbReference>
<dbReference type="CDD" id="cd18548">
    <property type="entry name" value="ABC_6TM_Tm287_like"/>
    <property type="match status" value="1"/>
</dbReference>
<dbReference type="OrthoDB" id="9762778at2"/>
<keyword evidence="2" id="KW-0813">Transport</keyword>
<feature type="domain" description="ABC transmembrane type-1" evidence="11">
    <location>
        <begin position="17"/>
        <end position="305"/>
    </location>
</feature>
<feature type="transmembrane region" description="Helical" evidence="9">
    <location>
        <begin position="247"/>
        <end position="270"/>
    </location>
</feature>
<dbReference type="EMBL" id="QGDL01000017">
    <property type="protein sequence ID" value="PWJ22691.1"/>
    <property type="molecule type" value="Genomic_DNA"/>
</dbReference>
<evidence type="ECO:0000256" key="7">
    <source>
        <dbReference type="ARBA" id="ARBA00022989"/>
    </source>
</evidence>
<keyword evidence="8 9" id="KW-0472">Membrane</keyword>
<dbReference type="RefSeq" id="WP_109733383.1">
    <property type="nucleotide sequence ID" value="NZ_BAAACK010000014.1"/>
</dbReference>
<keyword evidence="5" id="KW-0547">Nucleotide-binding</keyword>
<reference evidence="12 13" key="1">
    <citation type="submission" date="2018-05" db="EMBL/GenBank/DDBJ databases">
        <title>The Hungate 1000. A catalogue of reference genomes from the rumen microbiome.</title>
        <authorList>
            <person name="Kelly W."/>
        </authorList>
    </citation>
    <scope>NUCLEOTIDE SEQUENCE [LARGE SCALE GENOMIC DNA]</scope>
    <source>
        <strain evidence="12 13">NLAE-zl-C242</strain>
    </source>
</reference>
<dbReference type="FunFam" id="3.40.50.300:FF:000854">
    <property type="entry name" value="Multidrug ABC transporter ATP-binding protein"/>
    <property type="match status" value="1"/>
</dbReference>
<keyword evidence="6 12" id="KW-0067">ATP-binding</keyword>
<comment type="caution">
    <text evidence="12">The sequence shown here is derived from an EMBL/GenBank/DDBJ whole genome shotgun (WGS) entry which is preliminary data.</text>
</comment>
<protein>
    <submittedName>
        <fullName evidence="12">ATP-binding cassette subfamily B protein</fullName>
    </submittedName>
</protein>
<dbReference type="AlphaFoldDB" id="A0A2Y9BP78"/>
<keyword evidence="13" id="KW-1185">Reference proteome</keyword>
<evidence type="ECO:0000256" key="3">
    <source>
        <dbReference type="ARBA" id="ARBA00022475"/>
    </source>
</evidence>
<comment type="subcellular location">
    <subcellularLocation>
        <location evidence="1">Cell membrane</location>
        <topology evidence="1">Multi-pass membrane protein</topology>
    </subcellularLocation>
</comment>
<dbReference type="Proteomes" id="UP000245845">
    <property type="component" value="Unassembled WGS sequence"/>
</dbReference>
<accession>A0A2Y9BP78</accession>
<dbReference type="GO" id="GO:0005524">
    <property type="term" value="F:ATP binding"/>
    <property type="evidence" value="ECO:0007669"/>
    <property type="project" value="UniProtKB-KW"/>
</dbReference>
<evidence type="ECO:0000313" key="12">
    <source>
        <dbReference type="EMBL" id="PWJ22691.1"/>
    </source>
</evidence>
<evidence type="ECO:0000256" key="2">
    <source>
        <dbReference type="ARBA" id="ARBA00022448"/>
    </source>
</evidence>
<feature type="domain" description="ABC transporter" evidence="10">
    <location>
        <begin position="339"/>
        <end position="577"/>
    </location>
</feature>
<dbReference type="InterPro" id="IPR036640">
    <property type="entry name" value="ABC1_TM_sf"/>
</dbReference>
<dbReference type="PANTHER" id="PTHR43394">
    <property type="entry name" value="ATP-DEPENDENT PERMEASE MDL1, MITOCHONDRIAL"/>
    <property type="match status" value="1"/>
</dbReference>
<gene>
    <name evidence="12" type="ORF">A8806_11731</name>
</gene>
<evidence type="ECO:0000256" key="6">
    <source>
        <dbReference type="ARBA" id="ARBA00022840"/>
    </source>
</evidence>
<evidence type="ECO:0000256" key="5">
    <source>
        <dbReference type="ARBA" id="ARBA00022741"/>
    </source>
</evidence>
<dbReference type="InterPro" id="IPR017871">
    <property type="entry name" value="ABC_transporter-like_CS"/>
</dbReference>
<proteinExistence type="predicted"/>
<keyword evidence="3" id="KW-1003">Cell membrane</keyword>
<feature type="transmembrane region" description="Helical" evidence="9">
    <location>
        <begin position="12"/>
        <end position="29"/>
    </location>
</feature>
<dbReference type="PROSITE" id="PS50929">
    <property type="entry name" value="ABC_TM1F"/>
    <property type="match status" value="1"/>
</dbReference>
<dbReference type="PANTHER" id="PTHR43394:SF1">
    <property type="entry name" value="ATP-BINDING CASSETTE SUB-FAMILY B MEMBER 10, MITOCHONDRIAL"/>
    <property type="match status" value="1"/>
</dbReference>
<sequence>MIKILKNLTKKEWGFTAICLGLIIVQVWLDLTLPEYMGDITELVQTPGSEMKEILAAGGRMLLLASGSLVVSVVIAGLAARISTNLASRLRTNLFKKVQSFTMQEINNFSIPSLITRTTNDITQVQMLVVIGLQILIKSPILAVWAIVKILDKGWQWSLATGIAVAALLVVSVVMIALAIPKFKQLQQQTDDLSRVSRENLTGLRVVRAYNAEGYQENKFTKANDAFTNTNLFSYRLMAALMPSVELIMNGLTLSVYWIGAVLISSAAVMERLQIFSDMMVFSSYAIQLLMAFMMLVMVLILIPRASVSANRICEVLETDPALRDGTINELHTAEPGRVEFKHVSFRYPDAEDYVLQDISFQANKGETVAFIGATGCGKSTVINLIPRFYDATEGGVYVDGINVKDFTQAALRNKIGYVSQKAVLFKGDVTSNVSFGSNGTDGVSKKAVVSAITTAQSRDFVENMENSYQSYIAPGGTNLSGGQKQRLSIARAIARDPEILIFDDSFSALDYKTDKILRRELRRRAADATIIIVAQRIGTIKDADRIIVLEEGRIAGMGTHRELMQSCDLYKEIAHSQLSKEELENE</sequence>
<evidence type="ECO:0000256" key="4">
    <source>
        <dbReference type="ARBA" id="ARBA00022692"/>
    </source>
</evidence>
<dbReference type="SUPFAM" id="SSF52540">
    <property type="entry name" value="P-loop containing nucleoside triphosphate hydrolases"/>
    <property type="match status" value="1"/>
</dbReference>
<dbReference type="Pfam" id="PF00664">
    <property type="entry name" value="ABC_membrane"/>
    <property type="match status" value="1"/>
</dbReference>
<dbReference type="SUPFAM" id="SSF90123">
    <property type="entry name" value="ABC transporter transmembrane region"/>
    <property type="match status" value="1"/>
</dbReference>
<evidence type="ECO:0000256" key="1">
    <source>
        <dbReference type="ARBA" id="ARBA00004651"/>
    </source>
</evidence>
<dbReference type="InterPro" id="IPR003439">
    <property type="entry name" value="ABC_transporter-like_ATP-bd"/>
</dbReference>
<keyword evidence="4 9" id="KW-0812">Transmembrane</keyword>
<evidence type="ECO:0000313" key="13">
    <source>
        <dbReference type="Proteomes" id="UP000245845"/>
    </source>
</evidence>
<dbReference type="GO" id="GO:0005886">
    <property type="term" value="C:plasma membrane"/>
    <property type="evidence" value="ECO:0007669"/>
    <property type="project" value="UniProtKB-SubCell"/>
</dbReference>
<feature type="transmembrane region" description="Helical" evidence="9">
    <location>
        <begin position="61"/>
        <end position="82"/>
    </location>
</feature>
<evidence type="ECO:0000256" key="8">
    <source>
        <dbReference type="ARBA" id="ARBA00023136"/>
    </source>
</evidence>